<dbReference type="PROSITE" id="PS00113">
    <property type="entry name" value="ADENYLATE_KINASE"/>
    <property type="match status" value="1"/>
</dbReference>
<dbReference type="CDD" id="cd01428">
    <property type="entry name" value="ADK"/>
    <property type="match status" value="1"/>
</dbReference>
<dbReference type="PANTHER" id="PTHR23359">
    <property type="entry name" value="NUCLEOTIDE KINASE"/>
    <property type="match status" value="1"/>
</dbReference>
<evidence type="ECO:0008006" key="7">
    <source>
        <dbReference type="Google" id="ProtNLM"/>
    </source>
</evidence>
<gene>
    <name evidence="5" type="ORF">JMJ35_001722</name>
</gene>
<keyword evidence="3 4" id="KW-0418">Kinase</keyword>
<proteinExistence type="inferred from homology"/>
<dbReference type="SUPFAM" id="SSF52540">
    <property type="entry name" value="P-loop containing nucleoside triphosphate hydrolases"/>
    <property type="match status" value="1"/>
</dbReference>
<evidence type="ECO:0000313" key="5">
    <source>
        <dbReference type="EMBL" id="KAK0515688.1"/>
    </source>
</evidence>
<reference evidence="5" key="1">
    <citation type="submission" date="2023-03" db="EMBL/GenBank/DDBJ databases">
        <title>Complete genome of Cladonia borealis.</title>
        <authorList>
            <person name="Park H."/>
        </authorList>
    </citation>
    <scope>NUCLEOTIDE SEQUENCE</scope>
    <source>
        <strain evidence="5">ANT050790</strain>
    </source>
</reference>
<dbReference type="Proteomes" id="UP001166286">
    <property type="component" value="Unassembled WGS sequence"/>
</dbReference>
<comment type="similarity">
    <text evidence="4">Belongs to the adenylate kinase family.</text>
</comment>
<keyword evidence="1 4" id="KW-0808">Transferase</keyword>
<dbReference type="GO" id="GO:0019205">
    <property type="term" value="F:nucleobase-containing compound kinase activity"/>
    <property type="evidence" value="ECO:0007669"/>
    <property type="project" value="InterPro"/>
</dbReference>
<protein>
    <recommendedName>
        <fullName evidence="7">Adenylate kinase</fullName>
    </recommendedName>
</protein>
<dbReference type="InterPro" id="IPR027417">
    <property type="entry name" value="P-loop_NTPase"/>
</dbReference>
<organism evidence="5 6">
    <name type="scientific">Cladonia borealis</name>
    <dbReference type="NCBI Taxonomy" id="184061"/>
    <lineage>
        <taxon>Eukaryota</taxon>
        <taxon>Fungi</taxon>
        <taxon>Dikarya</taxon>
        <taxon>Ascomycota</taxon>
        <taxon>Pezizomycotina</taxon>
        <taxon>Lecanoromycetes</taxon>
        <taxon>OSLEUM clade</taxon>
        <taxon>Lecanoromycetidae</taxon>
        <taxon>Lecanorales</taxon>
        <taxon>Lecanorineae</taxon>
        <taxon>Cladoniaceae</taxon>
        <taxon>Cladonia</taxon>
    </lineage>
</organism>
<accession>A0AA39R6C6</accession>
<dbReference type="Pfam" id="PF00406">
    <property type="entry name" value="ADK"/>
    <property type="match status" value="1"/>
</dbReference>
<keyword evidence="6" id="KW-1185">Reference proteome</keyword>
<sequence length="225" mass="25283">MTTNIQPGDQMLGDSVMPTDLGNVQIICIIGGPGVGKGTQCNWLAKDLDLVHVSVGELLRAKSKKALLENGTDIEGRMREGLLAPVEIVHETLQSFLDEEVGKGKSVFLVDGFPRSLEQVRYFETHGFKIKAAVYFHASEAVLCERVRKRSETSDRVDDKLEIFKKRYKEFEKENASVLDYFELRGKLHKVDCNGKFTDVYKNDIHPLVLVMLGCPIPSTEANRR</sequence>
<evidence type="ECO:0000256" key="2">
    <source>
        <dbReference type="ARBA" id="ARBA00022741"/>
    </source>
</evidence>
<name>A0AA39R6C6_9LECA</name>
<dbReference type="AlphaFoldDB" id="A0AA39R6C6"/>
<dbReference type="GO" id="GO:0005524">
    <property type="term" value="F:ATP binding"/>
    <property type="evidence" value="ECO:0007669"/>
    <property type="project" value="InterPro"/>
</dbReference>
<dbReference type="InterPro" id="IPR000850">
    <property type="entry name" value="Adenylat/UMP-CMP_kin"/>
</dbReference>
<keyword evidence="2" id="KW-0547">Nucleotide-binding</keyword>
<comment type="caution">
    <text evidence="5">The sequence shown here is derived from an EMBL/GenBank/DDBJ whole genome shotgun (WGS) entry which is preliminary data.</text>
</comment>
<dbReference type="Gene3D" id="3.40.50.300">
    <property type="entry name" value="P-loop containing nucleotide triphosphate hydrolases"/>
    <property type="match status" value="1"/>
</dbReference>
<dbReference type="EMBL" id="JAFEKC020000003">
    <property type="protein sequence ID" value="KAK0515688.1"/>
    <property type="molecule type" value="Genomic_DNA"/>
</dbReference>
<dbReference type="InterPro" id="IPR033690">
    <property type="entry name" value="Adenylat_kinase_CS"/>
</dbReference>
<dbReference type="PRINTS" id="PR00094">
    <property type="entry name" value="ADENYLTKNASE"/>
</dbReference>
<dbReference type="HAMAP" id="MF_00235">
    <property type="entry name" value="Adenylate_kinase_Adk"/>
    <property type="match status" value="1"/>
</dbReference>
<evidence type="ECO:0000256" key="1">
    <source>
        <dbReference type="ARBA" id="ARBA00022679"/>
    </source>
</evidence>
<evidence type="ECO:0000256" key="4">
    <source>
        <dbReference type="RuleBase" id="RU003330"/>
    </source>
</evidence>
<evidence type="ECO:0000256" key="3">
    <source>
        <dbReference type="ARBA" id="ARBA00022777"/>
    </source>
</evidence>
<dbReference type="GO" id="GO:0006139">
    <property type="term" value="P:nucleobase-containing compound metabolic process"/>
    <property type="evidence" value="ECO:0007669"/>
    <property type="project" value="InterPro"/>
</dbReference>
<evidence type="ECO:0000313" key="6">
    <source>
        <dbReference type="Proteomes" id="UP001166286"/>
    </source>
</evidence>